<evidence type="ECO:0000313" key="1">
    <source>
        <dbReference type="EMBL" id="ROR72346.1"/>
    </source>
</evidence>
<dbReference type="EMBL" id="RKHK01000001">
    <property type="protein sequence ID" value="ROR72346.1"/>
    <property type="molecule type" value="Genomic_DNA"/>
</dbReference>
<dbReference type="OrthoDB" id="4484862at2"/>
<dbReference type="Gene3D" id="1.20.120.450">
    <property type="entry name" value="dinb family like domain"/>
    <property type="match status" value="1"/>
</dbReference>
<dbReference type="PANTHER" id="PTHR40658">
    <property type="match status" value="1"/>
</dbReference>
<dbReference type="PANTHER" id="PTHR40658:SF3">
    <property type="entry name" value="CLBS_DFSB FAMILY FOUR-HELIX BUNDLE PROTEIN"/>
    <property type="match status" value="1"/>
</dbReference>
<organism evidence="1 2">
    <name type="scientific">Bogoriella caseilytica</name>
    <dbReference type="NCBI Taxonomy" id="56055"/>
    <lineage>
        <taxon>Bacteria</taxon>
        <taxon>Bacillati</taxon>
        <taxon>Actinomycetota</taxon>
        <taxon>Actinomycetes</taxon>
        <taxon>Micrococcales</taxon>
        <taxon>Bogoriellaceae</taxon>
        <taxon>Bogoriella</taxon>
    </lineage>
</organism>
<comment type="caution">
    <text evidence="1">The sequence shown here is derived from an EMBL/GenBank/DDBJ whole genome shotgun (WGS) entry which is preliminary data.</text>
</comment>
<reference evidence="1 2" key="1">
    <citation type="submission" date="2018-11" db="EMBL/GenBank/DDBJ databases">
        <title>Sequencing the genomes of 1000 actinobacteria strains.</title>
        <authorList>
            <person name="Klenk H.-P."/>
        </authorList>
    </citation>
    <scope>NUCLEOTIDE SEQUENCE [LARGE SCALE GENOMIC DNA]</scope>
    <source>
        <strain evidence="1 2">DSM 11294</strain>
    </source>
</reference>
<evidence type="ECO:0008006" key="3">
    <source>
        <dbReference type="Google" id="ProtNLM"/>
    </source>
</evidence>
<proteinExistence type="predicted"/>
<dbReference type="Proteomes" id="UP000280668">
    <property type="component" value="Unassembled WGS sequence"/>
</dbReference>
<dbReference type="PIRSF" id="PIRSF031551">
    <property type="entry name" value="DUF1706"/>
    <property type="match status" value="1"/>
</dbReference>
<evidence type="ECO:0000313" key="2">
    <source>
        <dbReference type="Proteomes" id="UP000280668"/>
    </source>
</evidence>
<dbReference type="AlphaFoldDB" id="A0A3N2BAP2"/>
<dbReference type="InterPro" id="IPR034660">
    <property type="entry name" value="DinB/YfiT-like"/>
</dbReference>
<sequence length="167" mass="19040">MAVPATKDELLTAIEKTFAQLDHDLDRVPPAAAREPVLEGQVKDTMMSPADLLAYLIGWNRQVLIWHQRRAGGLPDELPAPGLAWNELGLLAQRFYGDHADDGWEELRLQFREAKDDVVALVEGYSDDELYGAPWYGKWTMGRMISFNTSSPYANARRRLRAWLRTR</sequence>
<dbReference type="InterPro" id="IPR012550">
    <property type="entry name" value="DUF1706"/>
</dbReference>
<gene>
    <name evidence="1" type="ORF">EDD31_0697</name>
</gene>
<protein>
    <recommendedName>
        <fullName evidence="3">ClbS/DfsB family four-helix bundle protein</fullName>
    </recommendedName>
</protein>
<accession>A0A3N2BAP2</accession>
<keyword evidence="2" id="KW-1185">Reference proteome</keyword>
<name>A0A3N2BAP2_9MICO</name>
<dbReference type="RefSeq" id="WP_123302923.1">
    <property type="nucleotide sequence ID" value="NZ_RKHK01000001.1"/>
</dbReference>
<dbReference type="Pfam" id="PF08020">
    <property type="entry name" value="DUF1706"/>
    <property type="match status" value="1"/>
</dbReference>